<dbReference type="AlphaFoldDB" id="A0AAD7G0E1"/>
<evidence type="ECO:0000256" key="1">
    <source>
        <dbReference type="SAM" id="MobiDB-lite"/>
    </source>
</evidence>
<dbReference type="EMBL" id="JARKIE010000324">
    <property type="protein sequence ID" value="KAJ7654262.1"/>
    <property type="molecule type" value="Genomic_DNA"/>
</dbReference>
<evidence type="ECO:0000313" key="3">
    <source>
        <dbReference type="Proteomes" id="UP001221757"/>
    </source>
</evidence>
<protein>
    <submittedName>
        <fullName evidence="2">Uncharacterized protein</fullName>
    </submittedName>
</protein>
<gene>
    <name evidence="2" type="ORF">B0H17DRAFT_1186234</name>
</gene>
<keyword evidence="3" id="KW-1185">Reference proteome</keyword>
<organism evidence="2 3">
    <name type="scientific">Mycena rosella</name>
    <name type="common">Pink bonnet</name>
    <name type="synonym">Agaricus rosellus</name>
    <dbReference type="NCBI Taxonomy" id="1033263"/>
    <lineage>
        <taxon>Eukaryota</taxon>
        <taxon>Fungi</taxon>
        <taxon>Dikarya</taxon>
        <taxon>Basidiomycota</taxon>
        <taxon>Agaricomycotina</taxon>
        <taxon>Agaricomycetes</taxon>
        <taxon>Agaricomycetidae</taxon>
        <taxon>Agaricales</taxon>
        <taxon>Marasmiineae</taxon>
        <taxon>Mycenaceae</taxon>
        <taxon>Mycena</taxon>
    </lineage>
</organism>
<dbReference type="Proteomes" id="UP001221757">
    <property type="component" value="Unassembled WGS sequence"/>
</dbReference>
<evidence type="ECO:0000313" key="2">
    <source>
        <dbReference type="EMBL" id="KAJ7654262.1"/>
    </source>
</evidence>
<accession>A0AAD7G0E1</accession>
<sequence>MLNCVKEVASGLPALPAPEQRHLVVQLLNVIHALANTRCVLRIVALACIASATVPRILRAIERAIYPPPAPPAPLFPVYTQSTCANGAAEMDRWEINIEGDGAGRVPLHPRPTNGAVEMDLDSHSHVADARSRNTQRWGRVARGACGGGRGQRRMYLVHEDDCAEFTAAVHDETPKGTTARTQSTANSSKMRAADARKGPDKMKETSVVQPHKKSESRAINWDEWNYIEVS</sequence>
<feature type="compositionally biased region" description="Polar residues" evidence="1">
    <location>
        <begin position="176"/>
        <end position="190"/>
    </location>
</feature>
<feature type="compositionally biased region" description="Basic and acidic residues" evidence="1">
    <location>
        <begin position="192"/>
        <end position="205"/>
    </location>
</feature>
<name>A0AAD7G0E1_MYCRO</name>
<proteinExistence type="predicted"/>
<feature type="region of interest" description="Disordered" evidence="1">
    <location>
        <begin position="174"/>
        <end position="216"/>
    </location>
</feature>
<reference evidence="2" key="1">
    <citation type="submission" date="2023-03" db="EMBL/GenBank/DDBJ databases">
        <title>Massive genome expansion in bonnet fungi (Mycena s.s.) driven by repeated elements and novel gene families across ecological guilds.</title>
        <authorList>
            <consortium name="Lawrence Berkeley National Laboratory"/>
            <person name="Harder C.B."/>
            <person name="Miyauchi S."/>
            <person name="Viragh M."/>
            <person name="Kuo A."/>
            <person name="Thoen E."/>
            <person name="Andreopoulos B."/>
            <person name="Lu D."/>
            <person name="Skrede I."/>
            <person name="Drula E."/>
            <person name="Henrissat B."/>
            <person name="Morin E."/>
            <person name="Kohler A."/>
            <person name="Barry K."/>
            <person name="LaButti K."/>
            <person name="Morin E."/>
            <person name="Salamov A."/>
            <person name="Lipzen A."/>
            <person name="Mereny Z."/>
            <person name="Hegedus B."/>
            <person name="Baldrian P."/>
            <person name="Stursova M."/>
            <person name="Weitz H."/>
            <person name="Taylor A."/>
            <person name="Grigoriev I.V."/>
            <person name="Nagy L.G."/>
            <person name="Martin F."/>
            <person name="Kauserud H."/>
        </authorList>
    </citation>
    <scope>NUCLEOTIDE SEQUENCE</scope>
    <source>
        <strain evidence="2">CBHHK067</strain>
    </source>
</reference>
<comment type="caution">
    <text evidence="2">The sequence shown here is derived from an EMBL/GenBank/DDBJ whole genome shotgun (WGS) entry which is preliminary data.</text>
</comment>